<dbReference type="InterPro" id="IPR006202">
    <property type="entry name" value="Neur_chan_lig-bd"/>
</dbReference>
<name>A0AAV6RLG7_SOLSE</name>
<feature type="domain" description="Neurotransmitter-gated ion-channel ligand-binding" evidence="2">
    <location>
        <begin position="109"/>
        <end position="223"/>
    </location>
</feature>
<reference evidence="4 5" key="1">
    <citation type="journal article" date="2021" name="Sci. Rep.">
        <title>Chromosome anchoring in Senegalese sole (Solea senegalensis) reveals sex-associated markers and genome rearrangements in flatfish.</title>
        <authorList>
            <person name="Guerrero-Cozar I."/>
            <person name="Gomez-Garrido J."/>
            <person name="Berbel C."/>
            <person name="Martinez-Blanch J.F."/>
            <person name="Alioto T."/>
            <person name="Claros M.G."/>
            <person name="Gagnaire P.A."/>
            <person name="Manchado M."/>
        </authorList>
    </citation>
    <scope>NUCLEOTIDE SEQUENCE [LARGE SCALE GENOMIC DNA]</scope>
    <source>
        <strain evidence="4">Sse05_10M</strain>
    </source>
</reference>
<dbReference type="Pfam" id="PF02932">
    <property type="entry name" value="Neur_chan_memb"/>
    <property type="match status" value="1"/>
</dbReference>
<keyword evidence="1" id="KW-0472">Membrane</keyword>
<evidence type="ECO:0000256" key="1">
    <source>
        <dbReference type="SAM" id="Phobius"/>
    </source>
</evidence>
<dbReference type="PANTHER" id="PTHR18945">
    <property type="entry name" value="NEUROTRANSMITTER GATED ION CHANNEL"/>
    <property type="match status" value="1"/>
</dbReference>
<dbReference type="InterPro" id="IPR006201">
    <property type="entry name" value="Neur_channel"/>
</dbReference>
<evidence type="ECO:0000313" key="4">
    <source>
        <dbReference type="EMBL" id="KAG7505704.1"/>
    </source>
</evidence>
<evidence type="ECO:0000259" key="2">
    <source>
        <dbReference type="Pfam" id="PF02931"/>
    </source>
</evidence>
<keyword evidence="4" id="KW-0675">Receptor</keyword>
<feature type="domain" description="Neurotransmitter-gated ion-channel transmembrane" evidence="3">
    <location>
        <begin position="283"/>
        <end position="363"/>
    </location>
</feature>
<feature type="transmembrane region" description="Helical" evidence="1">
    <location>
        <begin position="338"/>
        <end position="360"/>
    </location>
</feature>
<keyword evidence="5" id="KW-1185">Reference proteome</keyword>
<comment type="caution">
    <text evidence="4">The sequence shown here is derived from an EMBL/GenBank/DDBJ whole genome shotgun (WGS) entry which is preliminary data.</text>
</comment>
<dbReference type="EMBL" id="JAGKHQ010000011">
    <property type="protein sequence ID" value="KAG7505704.1"/>
    <property type="molecule type" value="Genomic_DNA"/>
</dbReference>
<dbReference type="Proteomes" id="UP000693946">
    <property type="component" value="Linkage Group LG19"/>
</dbReference>
<keyword evidence="1" id="KW-0812">Transmembrane</keyword>
<dbReference type="GO" id="GO:0016020">
    <property type="term" value="C:membrane"/>
    <property type="evidence" value="ECO:0007669"/>
    <property type="project" value="InterPro"/>
</dbReference>
<dbReference type="Pfam" id="PF02931">
    <property type="entry name" value="Neur_chan_LBD"/>
    <property type="match status" value="1"/>
</dbReference>
<dbReference type="GO" id="GO:0005230">
    <property type="term" value="F:extracellular ligand-gated monoatomic ion channel activity"/>
    <property type="evidence" value="ECO:0007669"/>
    <property type="project" value="InterPro"/>
</dbReference>
<proteinExistence type="predicted"/>
<protein>
    <submittedName>
        <fullName evidence="4">5-hydroxytryptamine receptor 3A-like isoform X1</fullName>
    </submittedName>
</protein>
<dbReference type="GO" id="GO:0004888">
    <property type="term" value="F:transmembrane signaling receptor activity"/>
    <property type="evidence" value="ECO:0007669"/>
    <property type="project" value="InterPro"/>
</dbReference>
<evidence type="ECO:0000259" key="3">
    <source>
        <dbReference type="Pfam" id="PF02932"/>
    </source>
</evidence>
<dbReference type="AlphaFoldDB" id="A0AAV6RLG7"/>
<gene>
    <name evidence="4" type="ORF">JOB18_038193</name>
</gene>
<keyword evidence="1" id="KW-1133">Transmembrane helix</keyword>
<feature type="transmembrane region" description="Helical" evidence="1">
    <location>
        <begin position="280"/>
        <end position="302"/>
    </location>
</feature>
<sequence>MRSTGVAKTRNRPIVIAMQDMDRKLSQQKAAGASCVLFKCHLRLKPNERDVMPSGTFIHHGLTQAALLLWLVGCGHTETSCRDRRCLAQMLISKGYISQPQYENCSQVISVPYLEYQTITVDTKNLRLISKITAYIQWRDPGLMWNMSHYNYDEVTLPVDKVWTPELHVANGIVSTMTHASHDLTVRYDGLVYHIVIINAEVNCDVNMFNYPFAADTCPVAIHTSERAGECGTELELHHVWPTGKTRGDWKTESVVLGTQGYGDTHYIMVSLKIQHTNPFITLLLPTILIVLTDVVSFALPLQGGERNSFKVTLVLSFTMFLNILNEKLPGDGECSPIIRIHFCICLVLMVLSMLVSLVLTRVAKDGGIRLCCFSKKVEPKTARSMEDNVDEEIKPDISVIQLDGSEEEKLILRKVVKFLENFQAKDMENENYQRFADTLDKTFFWIYLFVAVSYFCAMTTVMVMYTCSINHFFWHNDNANF</sequence>
<accession>A0AAV6RLG7</accession>
<feature type="transmembrane region" description="Helical" evidence="1">
    <location>
        <begin position="445"/>
        <end position="466"/>
    </location>
</feature>
<evidence type="ECO:0000313" key="5">
    <source>
        <dbReference type="Proteomes" id="UP000693946"/>
    </source>
</evidence>
<dbReference type="InterPro" id="IPR006029">
    <property type="entry name" value="Neurotrans-gated_channel_TM"/>
</dbReference>
<organism evidence="4 5">
    <name type="scientific">Solea senegalensis</name>
    <name type="common">Senegalese sole</name>
    <dbReference type="NCBI Taxonomy" id="28829"/>
    <lineage>
        <taxon>Eukaryota</taxon>
        <taxon>Metazoa</taxon>
        <taxon>Chordata</taxon>
        <taxon>Craniata</taxon>
        <taxon>Vertebrata</taxon>
        <taxon>Euteleostomi</taxon>
        <taxon>Actinopterygii</taxon>
        <taxon>Neopterygii</taxon>
        <taxon>Teleostei</taxon>
        <taxon>Neoteleostei</taxon>
        <taxon>Acanthomorphata</taxon>
        <taxon>Carangaria</taxon>
        <taxon>Pleuronectiformes</taxon>
        <taxon>Pleuronectoidei</taxon>
        <taxon>Soleidae</taxon>
        <taxon>Solea</taxon>
    </lineage>
</organism>